<organism evidence="1 2">
    <name type="scientific">Propionivibrio dicarboxylicus</name>
    <dbReference type="NCBI Taxonomy" id="83767"/>
    <lineage>
        <taxon>Bacteria</taxon>
        <taxon>Pseudomonadati</taxon>
        <taxon>Pseudomonadota</taxon>
        <taxon>Betaproteobacteria</taxon>
        <taxon>Rhodocyclales</taxon>
        <taxon>Rhodocyclaceae</taxon>
        <taxon>Propionivibrio</taxon>
    </lineage>
</organism>
<keyword evidence="2" id="KW-1185">Reference proteome</keyword>
<dbReference type="AlphaFoldDB" id="A0A1G8M0U7"/>
<evidence type="ECO:0000313" key="2">
    <source>
        <dbReference type="Proteomes" id="UP000198607"/>
    </source>
</evidence>
<name>A0A1G8M0U7_9RHOO</name>
<reference evidence="1 2" key="1">
    <citation type="submission" date="2016-10" db="EMBL/GenBank/DDBJ databases">
        <authorList>
            <person name="de Groot N.N."/>
        </authorList>
    </citation>
    <scope>NUCLEOTIDE SEQUENCE [LARGE SCALE GENOMIC DNA]</scope>
    <source>
        <strain evidence="1 2">DSM 5885</strain>
    </source>
</reference>
<gene>
    <name evidence="1" type="ORF">SAMN05660652_03749</name>
</gene>
<dbReference type="EMBL" id="FNCY01000023">
    <property type="protein sequence ID" value="SDI61503.1"/>
    <property type="molecule type" value="Genomic_DNA"/>
</dbReference>
<accession>A0A1G8M0U7</accession>
<dbReference type="STRING" id="83767.SAMN05660652_03749"/>
<protein>
    <submittedName>
        <fullName evidence="1">Uncharacterized protein</fullName>
    </submittedName>
</protein>
<evidence type="ECO:0000313" key="1">
    <source>
        <dbReference type="EMBL" id="SDI61503.1"/>
    </source>
</evidence>
<proteinExistence type="predicted"/>
<dbReference type="Proteomes" id="UP000198607">
    <property type="component" value="Unassembled WGS sequence"/>
</dbReference>
<sequence>MLSGLLRRSLFPMPDALAMPGQPQGLSDALSMLYYRFGSTLFLAFLDDPAWIAFWFC</sequence>